<name>A0A9P6PYH1_9FUNG</name>
<organism evidence="2 3">
    <name type="scientific">Actinomortierella ambigua</name>
    <dbReference type="NCBI Taxonomy" id="1343610"/>
    <lineage>
        <taxon>Eukaryota</taxon>
        <taxon>Fungi</taxon>
        <taxon>Fungi incertae sedis</taxon>
        <taxon>Mucoromycota</taxon>
        <taxon>Mortierellomycotina</taxon>
        <taxon>Mortierellomycetes</taxon>
        <taxon>Mortierellales</taxon>
        <taxon>Mortierellaceae</taxon>
        <taxon>Actinomortierella</taxon>
    </lineage>
</organism>
<dbReference type="InterPro" id="IPR039294">
    <property type="entry name" value="EIF1AD"/>
</dbReference>
<proteinExistence type="predicted"/>
<dbReference type="AlphaFoldDB" id="A0A9P6PYH1"/>
<keyword evidence="3" id="KW-1185">Reference proteome</keyword>
<dbReference type="Proteomes" id="UP000807716">
    <property type="component" value="Unassembled WGS sequence"/>
</dbReference>
<accession>A0A9P6PYH1</accession>
<evidence type="ECO:0000256" key="1">
    <source>
        <dbReference type="SAM" id="MobiDB-lite"/>
    </source>
</evidence>
<sequence length="130" mass="14357">MSRRKQVNADILTDVPLLEEGQSFVIIQPSEGTDRTKVQGDIAAVLFPDHIKSYKQEGIWPFDEQATANGGQQQDGEDGSSDGEESDDSLFVNTNRPVLEESESESESDEDSDDDDDKDEDEEEKATISS</sequence>
<feature type="region of interest" description="Disordered" evidence="1">
    <location>
        <begin position="57"/>
        <end position="130"/>
    </location>
</feature>
<evidence type="ECO:0000313" key="3">
    <source>
        <dbReference type="Proteomes" id="UP000807716"/>
    </source>
</evidence>
<evidence type="ECO:0000313" key="2">
    <source>
        <dbReference type="EMBL" id="KAG0254762.1"/>
    </source>
</evidence>
<feature type="compositionally biased region" description="Acidic residues" evidence="1">
    <location>
        <begin position="100"/>
        <end position="124"/>
    </location>
</feature>
<gene>
    <name evidence="2" type="ORF">DFQ27_006634</name>
</gene>
<feature type="compositionally biased region" description="Acidic residues" evidence="1">
    <location>
        <begin position="75"/>
        <end position="88"/>
    </location>
</feature>
<protein>
    <submittedName>
        <fullName evidence="2">Uncharacterized protein</fullName>
    </submittedName>
</protein>
<dbReference type="PANTHER" id="PTHR21641:SF0">
    <property type="entry name" value="RNA-BINDING PROTEIN EIF1AD-RELATED"/>
    <property type="match status" value="1"/>
</dbReference>
<dbReference type="OrthoDB" id="1738325at2759"/>
<comment type="caution">
    <text evidence="2">The sequence shown here is derived from an EMBL/GenBank/DDBJ whole genome shotgun (WGS) entry which is preliminary data.</text>
</comment>
<dbReference type="PANTHER" id="PTHR21641">
    <property type="entry name" value="TRANSLATION INITIATION FACTOR-RELATED"/>
    <property type="match status" value="1"/>
</dbReference>
<dbReference type="GO" id="GO:0005634">
    <property type="term" value="C:nucleus"/>
    <property type="evidence" value="ECO:0007669"/>
    <property type="project" value="TreeGrafter"/>
</dbReference>
<reference evidence="2" key="1">
    <citation type="journal article" date="2020" name="Fungal Divers.">
        <title>Resolving the Mortierellaceae phylogeny through synthesis of multi-gene phylogenetics and phylogenomics.</title>
        <authorList>
            <person name="Vandepol N."/>
            <person name="Liber J."/>
            <person name="Desiro A."/>
            <person name="Na H."/>
            <person name="Kennedy M."/>
            <person name="Barry K."/>
            <person name="Grigoriev I.V."/>
            <person name="Miller A.N."/>
            <person name="O'Donnell K."/>
            <person name="Stajich J.E."/>
            <person name="Bonito G."/>
        </authorList>
    </citation>
    <scope>NUCLEOTIDE SEQUENCE</scope>
    <source>
        <strain evidence="2">BC1065</strain>
    </source>
</reference>
<dbReference type="EMBL" id="JAAAJB010000498">
    <property type="protein sequence ID" value="KAG0254762.1"/>
    <property type="molecule type" value="Genomic_DNA"/>
</dbReference>